<evidence type="ECO:0000313" key="2">
    <source>
        <dbReference type="Proteomes" id="UP001291623"/>
    </source>
</evidence>
<organism evidence="1 2">
    <name type="scientific">Anisodus tanguticus</name>
    <dbReference type="NCBI Taxonomy" id="243964"/>
    <lineage>
        <taxon>Eukaryota</taxon>
        <taxon>Viridiplantae</taxon>
        <taxon>Streptophyta</taxon>
        <taxon>Embryophyta</taxon>
        <taxon>Tracheophyta</taxon>
        <taxon>Spermatophyta</taxon>
        <taxon>Magnoliopsida</taxon>
        <taxon>eudicotyledons</taxon>
        <taxon>Gunneridae</taxon>
        <taxon>Pentapetalae</taxon>
        <taxon>asterids</taxon>
        <taxon>lamiids</taxon>
        <taxon>Solanales</taxon>
        <taxon>Solanaceae</taxon>
        <taxon>Solanoideae</taxon>
        <taxon>Hyoscyameae</taxon>
        <taxon>Anisodus</taxon>
    </lineage>
</organism>
<dbReference type="EMBL" id="JAVYJV010000006">
    <property type="protein sequence ID" value="KAK4368182.1"/>
    <property type="molecule type" value="Genomic_DNA"/>
</dbReference>
<evidence type="ECO:0000313" key="1">
    <source>
        <dbReference type="EMBL" id="KAK4368182.1"/>
    </source>
</evidence>
<dbReference type="Proteomes" id="UP001291623">
    <property type="component" value="Unassembled WGS sequence"/>
</dbReference>
<reference evidence="1" key="1">
    <citation type="submission" date="2023-12" db="EMBL/GenBank/DDBJ databases">
        <title>Genome assembly of Anisodus tanguticus.</title>
        <authorList>
            <person name="Wang Y.-J."/>
        </authorList>
    </citation>
    <scope>NUCLEOTIDE SEQUENCE</scope>
    <source>
        <strain evidence="1">KB-2021</strain>
        <tissue evidence="1">Leaf</tissue>
    </source>
</reference>
<name>A0AAE1VGJ4_9SOLA</name>
<sequence>MSNYLTSGKRTRLAILSSSLKVWLLLKVARGFTKGTFELKPLTVDTDYKDEREASISLLRPTEGGFHPLGKKSPSSPSKNLIVESDLTSFKNHLYRPRFAMHIQI</sequence>
<keyword evidence="2" id="KW-1185">Reference proteome</keyword>
<comment type="caution">
    <text evidence="1">The sequence shown here is derived from an EMBL/GenBank/DDBJ whole genome shotgun (WGS) entry which is preliminary data.</text>
</comment>
<accession>A0AAE1VGJ4</accession>
<proteinExistence type="predicted"/>
<gene>
    <name evidence="1" type="ORF">RND71_011974</name>
</gene>
<dbReference type="AlphaFoldDB" id="A0AAE1VGJ4"/>
<protein>
    <submittedName>
        <fullName evidence="1">Uncharacterized protein</fullName>
    </submittedName>
</protein>